<gene>
    <name evidence="1" type="ORF">U729_2594</name>
</gene>
<dbReference type="KEGG" id="cbv:U729_2594"/>
<sequence length="466" mass="55398">MGGKYNFENETLIDIREYDKNVDIHEMIHKVLSTKTTYGYLIDLLNRICKFDNSKIWLRDLLINNMNHMQEVIATNYEYLSYLKTDDFETYQNKINELKQNKKYYKYFNELSWTREYLNKENSELGESIAVSILTIGLLALDVNVWKIPEEAYESEKAFNRFLGTENNMNLFNPNTRFKTFINYHNPKKDTDEELIKSMMSDCQLDRDKIEIICIREILKIYKNYKNIDLILLRVIGYGTIDMTTLSFSFEEISYLNAFPTIIDDSFNNFKFNLDSCENKDFISKVLKVNRGIVRIDNTILGAPIINTLAVIDYEKKNAIYSVYKNGKDLAEIINSSKLDVAFFDIRTYPRFREILERNVSKDIYFIMESSVLYNIGFIRQEFINGEYSVNNYETYGLLVIKKGNKILLQLISNNAINLIDRLWKDFDIFLNKKEWNELYNCYEDKIYEIIKNYFEYFNFSLTCIK</sequence>
<dbReference type="RefSeq" id="WP_039315745.1">
    <property type="nucleotide sequence ID" value="NZ_CP006905.1"/>
</dbReference>
<protein>
    <submittedName>
        <fullName evidence="1">Uncharacterized protein</fullName>
    </submittedName>
</protein>
<dbReference type="eggNOG" id="ENOG50327FG">
    <property type="taxonomic scope" value="Bacteria"/>
</dbReference>
<dbReference type="AlphaFoldDB" id="A0A0A7FTS4"/>
<accession>A0A0A7FTS4</accession>
<dbReference type="Proteomes" id="UP000030635">
    <property type="component" value="Chromosome"/>
</dbReference>
<evidence type="ECO:0000313" key="1">
    <source>
        <dbReference type="EMBL" id="AIY83044.1"/>
    </source>
</evidence>
<organism evidence="1 2">
    <name type="scientific">Clostridium baratii str. Sullivan</name>
    <dbReference type="NCBI Taxonomy" id="1415775"/>
    <lineage>
        <taxon>Bacteria</taxon>
        <taxon>Bacillati</taxon>
        <taxon>Bacillota</taxon>
        <taxon>Clostridia</taxon>
        <taxon>Eubacteriales</taxon>
        <taxon>Clostridiaceae</taxon>
        <taxon>Clostridium</taxon>
    </lineage>
</organism>
<keyword evidence="2" id="KW-1185">Reference proteome</keyword>
<reference evidence="1 2" key="1">
    <citation type="journal article" date="2015" name="Infect. Genet. Evol.">
        <title>Genomic sequences of six botulinum neurotoxin-producing strains representing three clostridial species illustrate the mobility and diversity of botulinum neurotoxin genes.</title>
        <authorList>
            <person name="Smith T.J."/>
            <person name="Hill K.K."/>
            <person name="Xie G."/>
            <person name="Foley B.T."/>
            <person name="Williamson C.H."/>
            <person name="Foster J.T."/>
            <person name="Johnson S.L."/>
            <person name="Chertkov O."/>
            <person name="Teshima H."/>
            <person name="Gibbons H.S."/>
            <person name="Johnsky L.A."/>
            <person name="Karavis M.A."/>
            <person name="Smith L.A."/>
        </authorList>
    </citation>
    <scope>NUCLEOTIDE SEQUENCE [LARGE SCALE GENOMIC DNA]</scope>
    <source>
        <strain evidence="1">Sullivan</strain>
    </source>
</reference>
<dbReference type="HOGENOM" id="CLU_586235_0_0_9"/>
<name>A0A0A7FTS4_9CLOT</name>
<evidence type="ECO:0000313" key="2">
    <source>
        <dbReference type="Proteomes" id="UP000030635"/>
    </source>
</evidence>
<proteinExistence type="predicted"/>
<dbReference type="EMBL" id="CP006905">
    <property type="protein sequence ID" value="AIY83044.1"/>
    <property type="molecule type" value="Genomic_DNA"/>
</dbReference>